<feature type="compositionally biased region" description="Polar residues" evidence="1">
    <location>
        <begin position="376"/>
        <end position="401"/>
    </location>
</feature>
<dbReference type="Pfam" id="PF00078">
    <property type="entry name" value="RVT_1"/>
    <property type="match status" value="1"/>
</dbReference>
<dbReference type="InterPro" id="IPR052560">
    <property type="entry name" value="RdDP_mobile_element"/>
</dbReference>
<dbReference type="GO" id="GO:0071897">
    <property type="term" value="P:DNA biosynthetic process"/>
    <property type="evidence" value="ECO:0007669"/>
    <property type="project" value="UniProtKB-ARBA"/>
</dbReference>
<feature type="region of interest" description="Disordered" evidence="1">
    <location>
        <begin position="679"/>
        <end position="720"/>
    </location>
</feature>
<feature type="region of interest" description="Disordered" evidence="1">
    <location>
        <begin position="369"/>
        <end position="438"/>
    </location>
</feature>
<dbReference type="PANTHER" id="PTHR36688:SF2">
    <property type="entry name" value="ENDONUCLEASE_EXONUCLEASE_PHOSPHATASE DOMAIN-CONTAINING PROTEIN"/>
    <property type="match status" value="1"/>
</dbReference>
<feature type="compositionally biased region" description="Polar residues" evidence="1">
    <location>
        <begin position="287"/>
        <end position="299"/>
    </location>
</feature>
<evidence type="ECO:0000313" key="4">
    <source>
        <dbReference type="Proteomes" id="UP001154078"/>
    </source>
</evidence>
<dbReference type="InterPro" id="IPR036691">
    <property type="entry name" value="Endo/exonu/phosph_ase_sf"/>
</dbReference>
<feature type="compositionally biased region" description="Polar residues" evidence="1">
    <location>
        <begin position="89"/>
        <end position="110"/>
    </location>
</feature>
<dbReference type="InterPro" id="IPR000477">
    <property type="entry name" value="RT_dom"/>
</dbReference>
<feature type="compositionally biased region" description="Basic residues" evidence="1">
    <location>
        <begin position="212"/>
        <end position="224"/>
    </location>
</feature>
<accession>A0A9P0BGW6</accession>
<feature type="compositionally biased region" description="Low complexity" evidence="1">
    <location>
        <begin position="130"/>
        <end position="142"/>
    </location>
</feature>
<reference evidence="3" key="1">
    <citation type="submission" date="2021-12" db="EMBL/GenBank/DDBJ databases">
        <authorList>
            <person name="King R."/>
        </authorList>
    </citation>
    <scope>NUCLEOTIDE SEQUENCE</scope>
</reference>
<sequence>MTTNVSSLGRRDAWMQPLQRINNIVIYVELCCKSCRNFGPCARPDQASQARLERTWDPTTGDPPLHTPPGEDQLSKTNPSKPRALETAISKTPSVQSSPTPAPSSGQKLNSPPYDVGREIEKLVKKLRTPSPSSHKAGSSASFQKPYDKENRGFTITSATGKSVRLISNFQLSNTLGSVTDTCTSPRQQSNKPGTEPAATDPNIAENSHLAIKTKKKKKTKKRATQYNYGSDTDSSVQLRHADDDKQKRKKQKPAKTASPNMDIKKLHEEYVAGNDQSTKAVPMDDNPSTLSGDDNPQGGNDAPPAPQNEPEHENADGFKKPKKFIPFKKIPSKIYPIEPTKLPLNNQFQTLNNVNNTDSTDTHDVVIQVPPTHPQEGTLSQQQPQGATQDPAQPKTTTQAPRRPQEPMPGPSTRPDSSLPASRTAPARRKTPVPPIIVSAKFDNHKDGVRAIKEVINGGFKIKYTKNNMILDIDKVEDYKLMLEALKDNEQEFHTYTLEADKSHAFIIRGMDAPDVTTADIQEALEEKQVPVHNLYQLTTKFRPLFMLVTSPNVTLSYLNTEIKHLINTRVYWETRRQGRRVIQCHRCQGWGHATANCARAVRCMKCAKEHLTKTCTKSSTLPALCANCGGAHTACSEICPVYIYKVKMLEKRNPAQPASRQYTDAPPPTTNYWTARQNAAQAQHPEPQTQRRDQPTTQRSISTTQPPHRTTAGAPSMSNDFKELSEQFAILNSMCNLQGMLTAKTTISKMPPKNLKITLWNSNSLKNKIPSLIHFLNTHPVDILIINETKLKPTDKLKIKGFTSHRQDRPNANRGGGVAILVKSHINHTRLKQCNSTIEHIILKVSNIHIIAAYNPPANRFSLLDITPFFSRFDKAILLGDLNATNRLRHCRRNNANGSILLDFIDITTCTLAYPNEPTHYPPNQTHPSILDIAILKSVELAGAPQPVHELDSDHLPVFYTLKTKINPPPPPKKIYNYKSTNWLQYRNYLKLNTQINPHLNTNAQIDTAVEVFTQNLSSARDRTTKNIKVKPPLDSIPDTTTEKIKNKNKFKRLYNQHGLYYYKVQYNILRRQINDEIREHRDAVWGNLLQNLSPSDNSLWSLAKRLKPKTGIPTLTLGNRLLTTDLEKAQALGEYFGGIHTTDLTTMTPKHREIINVFREFDAEYTQPPVDPRHLTSPNMLSGILAGLPNSKAPGADGIDNILLKNLPQKCIVQLTYIINSCIKNSYFPTAWKHAVIVPMHKSGKDPVHLASYRPISLLSGVSKVLERVILRNLEILDKRLKITPPEQFGFRPGLSTNHQVARIVHDIKQGFNKKQNTVMALLDVEKAFDKVWHDGLVAKLHTQKIPAQTVRLLQSFVSNRTFTIKINNTTSPHFPIGAGVPQGTVLAPKLYTLYTADIPKSIHTKIGLFADDTALYNSSFHSQVAVNQLKIYLRSLTKFFEDWKITINHSKTELINFSVKFTNNRIFSTLNMNNVYIPPTHTAKYLGITLDKRLTFQPHFHTLKGKVYNAISKVYPLINKNSPLSVRNKTILYKTAVRPTITYGCPVWCSTPDTSYTHLQRLQNKALSHVTSAGRYDSVDAMHETTGIESIKDFVFRISNDFYKYKIKNSPLTSNITSLRQMHNIHYKHSATADSNFPQDDTRRYVGRGRGKKIIVSPTVEERIKILKNVSPNSTNIHNQSQSPPCTSTHFGQRYTKSPSSGTAPNLEETLDGIKAQIQYIQQNYTDSATTKIPNKENIPPANQQRSAHRTRSRSPIRKNERQLGSPTAMKTQTTPTATITTATATIATTTVTVTTPTTSLAQPITSTSSNTHQTIAQTGENSNKMDTDDQNNTKTKKTTDENDEDIELDEEGNPKKKLKFTKPRKTISTATVIRKKAKEAEITTQNKFDALNKTNDKTLAENNEPTPSTSQTNTETNKNNQNTRPRTYRTNTTTKKDINLPPPIIIAGKTDMRHRETIETLKENLTDFTVKHTKYNTIINIKKKEEYNNYIEILKENNSNFHTYTPQDEKTHAFVMRGLDAKITIPELKEALLKERQLETYNIFELKKTHRPLYMITTSSAVTLQWLNSNVQYIDHTRVFWERKKNKRTIIQCHRCQEWGHATTNCNNQFKCLKCAKEHPTNTCTKSKDTPATCANCEGNHPANSVDCPVYLYKITQIADRYKTKPQQSKTYTQAPPPETNAWAARQLKLQSTQQSQQPTVEKQAPRTKPHKLKIGHLGELINLEGMLQAVRDLTNILKYCTTRADRFHTFMEFTINKVNSYNI</sequence>
<gene>
    <name evidence="3" type="ORF">MELIAE_LOCUS11904</name>
</gene>
<feature type="domain" description="Reverse transcriptase" evidence="2">
    <location>
        <begin position="1224"/>
        <end position="1494"/>
    </location>
</feature>
<dbReference type="GO" id="GO:0003824">
    <property type="term" value="F:catalytic activity"/>
    <property type="evidence" value="ECO:0007669"/>
    <property type="project" value="InterPro"/>
</dbReference>
<feature type="region of interest" description="Disordered" evidence="1">
    <location>
        <begin position="177"/>
        <end position="324"/>
    </location>
</feature>
<feature type="compositionally biased region" description="Polar residues" evidence="1">
    <location>
        <begin position="225"/>
        <end position="238"/>
    </location>
</feature>
<dbReference type="PANTHER" id="PTHR36688">
    <property type="entry name" value="ENDO/EXONUCLEASE/PHOSPHATASE DOMAIN-CONTAINING PROTEIN"/>
    <property type="match status" value="1"/>
</dbReference>
<proteinExistence type="predicted"/>
<keyword evidence="4" id="KW-1185">Reference proteome</keyword>
<dbReference type="PROSITE" id="PS50878">
    <property type="entry name" value="RT_POL"/>
    <property type="match status" value="1"/>
</dbReference>
<evidence type="ECO:0000256" key="1">
    <source>
        <dbReference type="SAM" id="MobiDB-lite"/>
    </source>
</evidence>
<evidence type="ECO:0000259" key="2">
    <source>
        <dbReference type="PROSITE" id="PS50878"/>
    </source>
</evidence>
<feature type="region of interest" description="Disordered" evidence="1">
    <location>
        <begin position="126"/>
        <end position="147"/>
    </location>
</feature>
<feature type="compositionally biased region" description="Polar residues" evidence="1">
    <location>
        <begin position="1805"/>
        <end position="1827"/>
    </location>
</feature>
<dbReference type="EMBL" id="OV121139">
    <property type="protein sequence ID" value="CAH0562889.1"/>
    <property type="molecule type" value="Genomic_DNA"/>
</dbReference>
<organism evidence="3 4">
    <name type="scientific">Brassicogethes aeneus</name>
    <name type="common">Rape pollen beetle</name>
    <name type="synonym">Meligethes aeneus</name>
    <dbReference type="NCBI Taxonomy" id="1431903"/>
    <lineage>
        <taxon>Eukaryota</taxon>
        <taxon>Metazoa</taxon>
        <taxon>Ecdysozoa</taxon>
        <taxon>Arthropoda</taxon>
        <taxon>Hexapoda</taxon>
        <taxon>Insecta</taxon>
        <taxon>Pterygota</taxon>
        <taxon>Neoptera</taxon>
        <taxon>Endopterygota</taxon>
        <taxon>Coleoptera</taxon>
        <taxon>Polyphaga</taxon>
        <taxon>Cucujiformia</taxon>
        <taxon>Nitidulidae</taxon>
        <taxon>Meligethinae</taxon>
        <taxon>Brassicogethes</taxon>
    </lineage>
</organism>
<dbReference type="Proteomes" id="UP001154078">
    <property type="component" value="Chromosome 8"/>
</dbReference>
<dbReference type="Gene3D" id="3.60.10.10">
    <property type="entry name" value="Endonuclease/exonuclease/phosphatase"/>
    <property type="match status" value="1"/>
</dbReference>
<dbReference type="InterPro" id="IPR005135">
    <property type="entry name" value="Endo/exonuclease/phosphatase"/>
</dbReference>
<evidence type="ECO:0000313" key="3">
    <source>
        <dbReference type="EMBL" id="CAH0562889.1"/>
    </source>
</evidence>
<feature type="compositionally biased region" description="Acidic residues" evidence="1">
    <location>
        <begin position="1846"/>
        <end position="1856"/>
    </location>
</feature>
<dbReference type="CDD" id="cd01650">
    <property type="entry name" value="RT_nLTR_like"/>
    <property type="match status" value="1"/>
</dbReference>
<feature type="region of interest" description="Disordered" evidence="1">
    <location>
        <begin position="1676"/>
        <end position="1711"/>
    </location>
</feature>
<feature type="compositionally biased region" description="Low complexity" evidence="1">
    <location>
        <begin position="1913"/>
        <end position="1938"/>
    </location>
</feature>
<dbReference type="Pfam" id="PF14529">
    <property type="entry name" value="Exo_endo_phos_2"/>
    <property type="match status" value="1"/>
</dbReference>
<feature type="compositionally biased region" description="Polar residues" evidence="1">
    <location>
        <begin position="1767"/>
        <end position="1777"/>
    </location>
</feature>
<dbReference type="SUPFAM" id="SSF56672">
    <property type="entry name" value="DNA/RNA polymerases"/>
    <property type="match status" value="1"/>
</dbReference>
<protein>
    <recommendedName>
        <fullName evidence="2">Reverse transcriptase domain-containing protein</fullName>
    </recommendedName>
</protein>
<name>A0A9P0BGW6_BRAAE</name>
<dbReference type="OrthoDB" id="6779022at2759"/>
<feature type="region of interest" description="Disordered" evidence="1">
    <location>
        <begin position="1734"/>
        <end position="1784"/>
    </location>
</feature>
<feature type="compositionally biased region" description="Polar residues" evidence="1">
    <location>
        <begin position="1676"/>
        <end position="1708"/>
    </location>
</feature>
<dbReference type="InterPro" id="IPR043502">
    <property type="entry name" value="DNA/RNA_pol_sf"/>
</dbReference>
<feature type="region of interest" description="Disordered" evidence="1">
    <location>
        <begin position="42"/>
        <end position="114"/>
    </location>
</feature>
<dbReference type="SUPFAM" id="SSF56219">
    <property type="entry name" value="DNase I-like"/>
    <property type="match status" value="1"/>
</dbReference>
<feature type="region of interest" description="Disordered" evidence="1">
    <location>
        <begin position="1805"/>
        <end position="1867"/>
    </location>
</feature>
<feature type="compositionally biased region" description="Basic and acidic residues" evidence="1">
    <location>
        <begin position="310"/>
        <end position="320"/>
    </location>
</feature>
<feature type="compositionally biased region" description="Basic residues" evidence="1">
    <location>
        <begin position="1751"/>
        <end position="1761"/>
    </location>
</feature>
<feature type="compositionally biased region" description="Polar residues" evidence="1">
    <location>
        <begin position="177"/>
        <end position="193"/>
    </location>
</feature>
<feature type="region of interest" description="Disordered" evidence="1">
    <location>
        <begin position="1896"/>
        <end position="1949"/>
    </location>
</feature>